<gene>
    <name evidence="3" type="ORF">DIZ80_09995</name>
</gene>
<comment type="caution">
    <text evidence="3">The sequence shown here is derived from an EMBL/GenBank/DDBJ whole genome shotgun (WGS) entry which is preliminary data.</text>
</comment>
<keyword evidence="2" id="KW-0812">Transmembrane</keyword>
<accession>A0A370DE79</accession>
<evidence type="ECO:0000256" key="1">
    <source>
        <dbReference type="ARBA" id="ARBA00009820"/>
    </source>
</evidence>
<proteinExistence type="inferred from homology"/>
<evidence type="ECO:0000313" key="4">
    <source>
        <dbReference type="Proteomes" id="UP000254266"/>
    </source>
</evidence>
<organism evidence="3 4">
    <name type="scientific">endosymbiont of Galathealinum brachiosum</name>
    <dbReference type="NCBI Taxonomy" id="2200906"/>
    <lineage>
        <taxon>Bacteria</taxon>
        <taxon>Pseudomonadati</taxon>
        <taxon>Pseudomonadota</taxon>
        <taxon>Gammaproteobacteria</taxon>
        <taxon>sulfur-oxidizing symbionts</taxon>
    </lineage>
</organism>
<dbReference type="PANTHER" id="PTHR36842:SF1">
    <property type="entry name" value="PROTEIN TOLB"/>
    <property type="match status" value="1"/>
</dbReference>
<feature type="transmembrane region" description="Helical" evidence="2">
    <location>
        <begin position="23"/>
        <end position="43"/>
    </location>
</feature>
<keyword evidence="4" id="KW-1185">Reference proteome</keyword>
<name>A0A370DE79_9GAMM</name>
<evidence type="ECO:0000256" key="2">
    <source>
        <dbReference type="SAM" id="Phobius"/>
    </source>
</evidence>
<dbReference type="SUPFAM" id="SSF82171">
    <property type="entry name" value="DPP6 N-terminal domain-like"/>
    <property type="match status" value="1"/>
</dbReference>
<dbReference type="InterPro" id="IPR011659">
    <property type="entry name" value="WD40"/>
</dbReference>
<dbReference type="Proteomes" id="UP000254266">
    <property type="component" value="Unassembled WGS sequence"/>
</dbReference>
<dbReference type="EMBL" id="QFXC01000011">
    <property type="protein sequence ID" value="RDH82607.1"/>
    <property type="molecule type" value="Genomic_DNA"/>
</dbReference>
<dbReference type="Gene3D" id="2.120.10.30">
    <property type="entry name" value="TolB, C-terminal domain"/>
    <property type="match status" value="1"/>
</dbReference>
<evidence type="ECO:0000313" key="3">
    <source>
        <dbReference type="EMBL" id="RDH82607.1"/>
    </source>
</evidence>
<dbReference type="PANTHER" id="PTHR36842">
    <property type="entry name" value="PROTEIN TOLB HOMOLOG"/>
    <property type="match status" value="1"/>
</dbReference>
<dbReference type="Pfam" id="PF07676">
    <property type="entry name" value="PD40"/>
    <property type="match status" value="1"/>
</dbReference>
<evidence type="ECO:0008006" key="5">
    <source>
        <dbReference type="Google" id="ProtNLM"/>
    </source>
</evidence>
<keyword evidence="2" id="KW-0472">Membrane</keyword>
<dbReference type="Gene3D" id="2.40.160.50">
    <property type="entry name" value="membrane protein fhac: a member of the omp85/tpsb transporter family"/>
    <property type="match status" value="1"/>
</dbReference>
<sequence length="961" mass="109051">MVVCWNWQCFYLDRPEKILRKPLIIKIISLFFIVLFASTAHAVDPRLNWKTLSSPNFNIHYAEGYEGLAQKTVNSAEQAHAKLHPVINWQPDERTHIVISDETDSANGFATPIHFNRSVLFLAPPESATSLEDFDDWLETLITHEYTHILHLDKTDGGAEYLRNIFGRQFLLFPNMYQPGWFIEGLATYHETDVLKGIGRGQSSLFKMMMRIEVENGVKPASQINLPIRSWPMGTSSYLYGVHFYQYVEQTYGRQGIDNLIENYSDNIIPFMINSNSEQVFNKNIDQLWHDFSIWLNERYLPEIEEYKNKGLVEGSQLTFTGYNTGPVDVSNKENIFYISAGAFEHAELKRLTDSDAISITDVHRDAKLDNHPVSGTLITQNEYCDEYNINSDIYIVENGSDELKRITQCGRYRSASWSADGESIVAVKLDKAKSQLVLLNKRGEIIKHLWKGNDTDIVTQLKCSPSGDYIVAAVFRKDKGWNIEELDLKTLRWTMITDDRSIDMYPSYSENGDVILFSSEKSGRYQIYRYYKNNKQLDQLTRVSTGAFESAQLNEGSSLYYVGYNENGRDIYKLENVKSLSEENKKPAEDFRNVEAAAFVETEDAEGYSALSSLHPRWWLPFISLNEDRNEIGITTSGNDALGIHNYFSNIAYDTTNEWLVGNISYAYANRFSIGYQRSTNILRDSAGDFAVARNTDDIFLSMGVSDPGVDSSIRYQFGVLVNRSTDGERAVSVPEQIDTKDNLIGGAVIFSNTKNYIRSISQNDGRNLRLLAESSEVFESDFSGEVYTLDWREFLNLGHQHVLAMRLTQGWGTDRPESFRLGGEDNEVGILDFINPVSEPLFGKRNYALRGYAEGLPQLSGRRMQLATVEWRFPGALTERGLMSPPVGLIQWSGSLFAETGAAYESSSPDDYFSSAGIELQADVNLFYGLTTRMRLGFASGFDELIGENRVYFNLGASF</sequence>
<dbReference type="InterPro" id="IPR011042">
    <property type="entry name" value="6-blade_b-propeller_TolB-like"/>
</dbReference>
<comment type="similarity">
    <text evidence="1">Belongs to the TolB family.</text>
</comment>
<keyword evidence="2" id="KW-1133">Transmembrane helix</keyword>
<protein>
    <recommendedName>
        <fullName evidence="5">Bacterial surface antigen (D15) domain-containing protein</fullName>
    </recommendedName>
</protein>
<reference evidence="3 4" key="1">
    <citation type="journal article" date="2018" name="ISME J.">
        <title>Endosymbiont genomes yield clues of tubeworm success.</title>
        <authorList>
            <person name="Li Y."/>
            <person name="Liles M.R."/>
            <person name="Halanych K.M."/>
        </authorList>
    </citation>
    <scope>NUCLEOTIDE SEQUENCE [LARGE SCALE GENOMIC DNA]</scope>
    <source>
        <strain evidence="3">A1464</strain>
    </source>
</reference>
<dbReference type="AlphaFoldDB" id="A0A370DE79"/>